<gene>
    <name evidence="1" type="ORF">JKP88DRAFT_161948</name>
</gene>
<dbReference type="Gene3D" id="2.60.120.260">
    <property type="entry name" value="Galactose-binding domain-like"/>
    <property type="match status" value="1"/>
</dbReference>
<protein>
    <submittedName>
        <fullName evidence="1">Uncharacterized protein</fullName>
    </submittedName>
</protein>
<dbReference type="AlphaFoldDB" id="A0A836CJ77"/>
<reference evidence="1" key="1">
    <citation type="submission" date="2021-02" db="EMBL/GenBank/DDBJ databases">
        <title>First Annotated Genome of the Yellow-green Alga Tribonema minus.</title>
        <authorList>
            <person name="Mahan K.M."/>
        </authorList>
    </citation>
    <scope>NUCLEOTIDE SEQUENCE</scope>
    <source>
        <strain evidence="1">UTEX B ZZ1240</strain>
    </source>
</reference>
<organism evidence="1 2">
    <name type="scientific">Tribonema minus</name>
    <dbReference type="NCBI Taxonomy" id="303371"/>
    <lineage>
        <taxon>Eukaryota</taxon>
        <taxon>Sar</taxon>
        <taxon>Stramenopiles</taxon>
        <taxon>Ochrophyta</taxon>
        <taxon>PX clade</taxon>
        <taxon>Xanthophyceae</taxon>
        <taxon>Tribonematales</taxon>
        <taxon>Tribonemataceae</taxon>
        <taxon>Tribonema</taxon>
    </lineage>
</organism>
<keyword evidence="2" id="KW-1185">Reference proteome</keyword>
<evidence type="ECO:0000313" key="1">
    <source>
        <dbReference type="EMBL" id="KAG5187449.1"/>
    </source>
</evidence>
<accession>A0A836CJ77</accession>
<evidence type="ECO:0000313" key="2">
    <source>
        <dbReference type="Proteomes" id="UP000664859"/>
    </source>
</evidence>
<sequence length="156" mass="16671">MTERFSDPPTGTPVVDQGGFGIVPWGAASNFEDKTAKWIWTSPNARFSAAVGTYDFAAQYKIMSTTPVTATLHILVDNDADVFLNGSKVGSASLGFSAQDYARIPMTLVWGVNDIVLHCTNTGVGPAGVCASLIDDASKTPLLHTEGSRWVYNKVQ</sequence>
<dbReference type="OrthoDB" id="10582001at2759"/>
<comment type="caution">
    <text evidence="1">The sequence shown here is derived from an EMBL/GenBank/DDBJ whole genome shotgun (WGS) entry which is preliminary data.</text>
</comment>
<proteinExistence type="predicted"/>
<dbReference type="Proteomes" id="UP000664859">
    <property type="component" value="Unassembled WGS sequence"/>
</dbReference>
<dbReference type="EMBL" id="JAFCMP010000090">
    <property type="protein sequence ID" value="KAG5187449.1"/>
    <property type="molecule type" value="Genomic_DNA"/>
</dbReference>
<name>A0A836CJ77_9STRA</name>